<protein>
    <submittedName>
        <fullName evidence="3">Uncharacterized protein</fullName>
    </submittedName>
</protein>
<keyword evidence="2" id="KW-0732">Signal</keyword>
<feature type="chain" id="PRO_5046690672" evidence="2">
    <location>
        <begin position="25"/>
        <end position="244"/>
    </location>
</feature>
<dbReference type="RefSeq" id="WP_188814675.1">
    <property type="nucleotide sequence ID" value="NZ_BMHT01000005.1"/>
</dbReference>
<dbReference type="Proteomes" id="UP000632273">
    <property type="component" value="Unassembled WGS sequence"/>
</dbReference>
<feature type="compositionally biased region" description="Gly residues" evidence="1">
    <location>
        <begin position="234"/>
        <end position="244"/>
    </location>
</feature>
<feature type="region of interest" description="Disordered" evidence="1">
    <location>
        <begin position="142"/>
        <end position="244"/>
    </location>
</feature>
<comment type="caution">
    <text evidence="3">The sequence shown here is derived from an EMBL/GenBank/DDBJ whole genome shotgun (WGS) entry which is preliminary data.</text>
</comment>
<dbReference type="EMBL" id="BMHT01000005">
    <property type="protein sequence ID" value="GGF15326.1"/>
    <property type="molecule type" value="Genomic_DNA"/>
</dbReference>
<accession>A0ABQ1UBU3</accession>
<reference evidence="4" key="1">
    <citation type="journal article" date="2019" name="Int. J. Syst. Evol. Microbiol.">
        <title>The Global Catalogue of Microorganisms (GCM) 10K type strain sequencing project: providing services to taxonomists for standard genome sequencing and annotation.</title>
        <authorList>
            <consortium name="The Broad Institute Genomics Platform"/>
            <consortium name="The Broad Institute Genome Sequencing Center for Infectious Disease"/>
            <person name="Wu L."/>
            <person name="Ma J."/>
        </authorList>
    </citation>
    <scope>NUCLEOTIDE SEQUENCE [LARGE SCALE GENOMIC DNA]</scope>
    <source>
        <strain evidence="4">CGMCC 1.15197</strain>
    </source>
</reference>
<keyword evidence="4" id="KW-1185">Reference proteome</keyword>
<evidence type="ECO:0000256" key="2">
    <source>
        <dbReference type="SAM" id="SignalP"/>
    </source>
</evidence>
<sequence>MKPLIKSFLALTLGVLLASSTAQAQVRVNVNVGAPVWGPAVGPNVEYYYIPEIDGYYNIYSQQYVYLDNGYWVSSPYLPPIYAGYDPRFFHPVVIDYRGRQPWSYLGNHRSVYYTRYGYASAPGWRYPVPTRVYGNRPPVIINRPYQGYNPGPGYGRGYDNRNGYVDNRGGYDNRGYGDNRGGYDNRRNDNRGPGYGDNRGGYDNRGNDNGNDRAGRNDNGNDRGRGDDRGGRNDNGGGRGRIR</sequence>
<name>A0ABQ1UBU3_9BACT</name>
<evidence type="ECO:0000313" key="4">
    <source>
        <dbReference type="Proteomes" id="UP000632273"/>
    </source>
</evidence>
<evidence type="ECO:0000256" key="1">
    <source>
        <dbReference type="SAM" id="MobiDB-lite"/>
    </source>
</evidence>
<evidence type="ECO:0000313" key="3">
    <source>
        <dbReference type="EMBL" id="GGF15326.1"/>
    </source>
</evidence>
<proteinExistence type="predicted"/>
<feature type="compositionally biased region" description="Basic and acidic residues" evidence="1">
    <location>
        <begin position="201"/>
        <end position="233"/>
    </location>
</feature>
<organism evidence="3 4">
    <name type="scientific">Hymenobacter cavernae</name>
    <dbReference type="NCBI Taxonomy" id="2044852"/>
    <lineage>
        <taxon>Bacteria</taxon>
        <taxon>Pseudomonadati</taxon>
        <taxon>Bacteroidota</taxon>
        <taxon>Cytophagia</taxon>
        <taxon>Cytophagales</taxon>
        <taxon>Hymenobacteraceae</taxon>
        <taxon>Hymenobacter</taxon>
    </lineage>
</organism>
<feature type="compositionally biased region" description="Basic and acidic residues" evidence="1">
    <location>
        <begin position="170"/>
        <end position="191"/>
    </location>
</feature>
<gene>
    <name evidence="3" type="ORF">GCM10011383_28250</name>
</gene>
<feature type="signal peptide" evidence="2">
    <location>
        <begin position="1"/>
        <end position="24"/>
    </location>
</feature>